<gene>
    <name evidence="5" type="ORF">BDV38DRAFT_281543</name>
</gene>
<feature type="domain" description="NAD(P)-binding" evidence="4">
    <location>
        <begin position="11"/>
        <end position="79"/>
    </location>
</feature>
<dbReference type="InterPro" id="IPR016040">
    <property type="entry name" value="NAD(P)-bd_dom"/>
</dbReference>
<keyword evidence="2" id="KW-0521">NADP</keyword>
<evidence type="ECO:0000256" key="1">
    <source>
        <dbReference type="ARBA" id="ARBA00005725"/>
    </source>
</evidence>
<dbReference type="RefSeq" id="XP_031915046.1">
    <property type="nucleotide sequence ID" value="XM_032059580.1"/>
</dbReference>
<dbReference type="SUPFAM" id="SSF51735">
    <property type="entry name" value="NAD(P)-binding Rossmann-fold domains"/>
    <property type="match status" value="1"/>
</dbReference>
<accession>A0A5N6SZW2</accession>
<dbReference type="AlphaFoldDB" id="A0A5N6SZW2"/>
<keyword evidence="3" id="KW-0560">Oxidoreductase</keyword>
<reference evidence="5 6" key="1">
    <citation type="submission" date="2019-04" db="EMBL/GenBank/DDBJ databases">
        <title>Friends and foes A comparative genomics study of 23 Aspergillus species from section Flavi.</title>
        <authorList>
            <consortium name="DOE Joint Genome Institute"/>
            <person name="Kjaerbolling I."/>
            <person name="Vesth T."/>
            <person name="Frisvad J.C."/>
            <person name="Nybo J.L."/>
            <person name="Theobald S."/>
            <person name="Kildgaard S."/>
            <person name="Isbrandt T."/>
            <person name="Kuo A."/>
            <person name="Sato A."/>
            <person name="Lyhne E.K."/>
            <person name="Kogle M.E."/>
            <person name="Wiebenga A."/>
            <person name="Kun R.S."/>
            <person name="Lubbers R.J."/>
            <person name="Makela M.R."/>
            <person name="Barry K."/>
            <person name="Chovatia M."/>
            <person name="Clum A."/>
            <person name="Daum C."/>
            <person name="Haridas S."/>
            <person name="He G."/>
            <person name="LaButti K."/>
            <person name="Lipzen A."/>
            <person name="Mondo S."/>
            <person name="Riley R."/>
            <person name="Salamov A."/>
            <person name="Simmons B.A."/>
            <person name="Magnuson J.K."/>
            <person name="Henrissat B."/>
            <person name="Mortensen U.H."/>
            <person name="Larsen T.O."/>
            <person name="Devries R.P."/>
            <person name="Grigoriev I.V."/>
            <person name="Machida M."/>
            <person name="Baker S.E."/>
            <person name="Andersen M.R."/>
        </authorList>
    </citation>
    <scope>NUCLEOTIDE SEQUENCE [LARGE SCALE GENOMIC DNA]</scope>
    <source>
        <strain evidence="5 6">CBS 117625</strain>
    </source>
</reference>
<dbReference type="Gene3D" id="3.40.50.720">
    <property type="entry name" value="NAD(P)-binding Rossmann-like Domain"/>
    <property type="match status" value="1"/>
</dbReference>
<dbReference type="EMBL" id="ML743568">
    <property type="protein sequence ID" value="KAE8138983.1"/>
    <property type="molecule type" value="Genomic_DNA"/>
</dbReference>
<dbReference type="InterPro" id="IPR051609">
    <property type="entry name" value="NmrA/Isoflavone_reductase-like"/>
</dbReference>
<dbReference type="GO" id="GO:0016491">
    <property type="term" value="F:oxidoreductase activity"/>
    <property type="evidence" value="ECO:0007669"/>
    <property type="project" value="UniProtKB-KW"/>
</dbReference>
<evidence type="ECO:0000313" key="5">
    <source>
        <dbReference type="EMBL" id="KAE8138983.1"/>
    </source>
</evidence>
<dbReference type="OrthoDB" id="8904098at2759"/>
<dbReference type="GeneID" id="43643790"/>
<proteinExistence type="inferred from homology"/>
<comment type="similarity">
    <text evidence="1">Belongs to the NmrA-type oxidoreductase family. Isoflavone reductase subfamily.</text>
</comment>
<evidence type="ECO:0000256" key="2">
    <source>
        <dbReference type="ARBA" id="ARBA00022857"/>
    </source>
</evidence>
<dbReference type="Proteomes" id="UP000325672">
    <property type="component" value="Unassembled WGS sequence"/>
</dbReference>
<evidence type="ECO:0000259" key="4">
    <source>
        <dbReference type="Pfam" id="PF13460"/>
    </source>
</evidence>
<evidence type="ECO:0000256" key="3">
    <source>
        <dbReference type="ARBA" id="ARBA00023002"/>
    </source>
</evidence>
<dbReference type="PANTHER" id="PTHR47706:SF1">
    <property type="entry name" value="CIPA-LIKE, PUTATIVE (AFU_ORTHOLOGUE AFUA_1G12460)-RELATED"/>
    <property type="match status" value="1"/>
</dbReference>
<dbReference type="PANTHER" id="PTHR47706">
    <property type="entry name" value="NMRA-LIKE FAMILY PROTEIN"/>
    <property type="match status" value="1"/>
</dbReference>
<evidence type="ECO:0000313" key="6">
    <source>
        <dbReference type="Proteomes" id="UP000325672"/>
    </source>
</evidence>
<keyword evidence="6" id="KW-1185">Reference proteome</keyword>
<sequence>MHHIKNVAVAGATGNVGSRVLRVLLDVGRFKVTVLTQKEGNPFPEGVETKVVNYDSMESVSEAIKEQDAVIDCTVSMDGGSHIRLMDAAGILSTCVQKPAM</sequence>
<organism evidence="5 6">
    <name type="scientific">Aspergillus pseudotamarii</name>
    <dbReference type="NCBI Taxonomy" id="132259"/>
    <lineage>
        <taxon>Eukaryota</taxon>
        <taxon>Fungi</taxon>
        <taxon>Dikarya</taxon>
        <taxon>Ascomycota</taxon>
        <taxon>Pezizomycotina</taxon>
        <taxon>Eurotiomycetes</taxon>
        <taxon>Eurotiomycetidae</taxon>
        <taxon>Eurotiales</taxon>
        <taxon>Aspergillaceae</taxon>
        <taxon>Aspergillus</taxon>
        <taxon>Aspergillus subgen. Circumdati</taxon>
    </lineage>
</organism>
<dbReference type="Pfam" id="PF13460">
    <property type="entry name" value="NAD_binding_10"/>
    <property type="match status" value="1"/>
</dbReference>
<protein>
    <recommendedName>
        <fullName evidence="4">NAD(P)-binding domain-containing protein</fullName>
    </recommendedName>
</protein>
<dbReference type="InterPro" id="IPR036291">
    <property type="entry name" value="NAD(P)-bd_dom_sf"/>
</dbReference>
<name>A0A5N6SZW2_ASPPS</name>